<dbReference type="OrthoDB" id="5177574at2"/>
<gene>
    <name evidence="3" type="ORF">B1H20_23870</name>
</gene>
<dbReference type="Pfam" id="PF00144">
    <property type="entry name" value="Beta-lactamase"/>
    <property type="match status" value="1"/>
</dbReference>
<dbReference type="InterPro" id="IPR001466">
    <property type="entry name" value="Beta-lactam-related"/>
</dbReference>
<feature type="signal peptide" evidence="1">
    <location>
        <begin position="1"/>
        <end position="32"/>
    </location>
</feature>
<name>A0A1V0UG59_STRVN</name>
<feature type="domain" description="Beta-lactamase-related" evidence="2">
    <location>
        <begin position="43"/>
        <end position="365"/>
    </location>
</feature>
<dbReference type="GeneID" id="63982552"/>
<proteinExistence type="predicted"/>
<dbReference type="STRING" id="1935.B1H20_23870"/>
<evidence type="ECO:0000313" key="4">
    <source>
        <dbReference type="Proteomes" id="UP000192445"/>
    </source>
</evidence>
<evidence type="ECO:0000259" key="2">
    <source>
        <dbReference type="Pfam" id="PF00144"/>
    </source>
</evidence>
<keyword evidence="3" id="KW-0378">Hydrolase</keyword>
<dbReference type="PROSITE" id="PS51318">
    <property type="entry name" value="TAT"/>
    <property type="match status" value="1"/>
</dbReference>
<evidence type="ECO:0000313" key="3">
    <source>
        <dbReference type="EMBL" id="ARF64076.1"/>
    </source>
</evidence>
<keyword evidence="1" id="KW-0732">Signal</keyword>
<dbReference type="Gene3D" id="3.40.710.10">
    <property type="entry name" value="DD-peptidase/beta-lactamase superfamily"/>
    <property type="match status" value="1"/>
</dbReference>
<accession>A0A1V0UG59</accession>
<dbReference type="GO" id="GO:0016787">
    <property type="term" value="F:hydrolase activity"/>
    <property type="evidence" value="ECO:0007669"/>
    <property type="project" value="UniProtKB-KW"/>
</dbReference>
<dbReference type="SUPFAM" id="SSF56601">
    <property type="entry name" value="beta-lactamase/transpeptidase-like"/>
    <property type="match status" value="1"/>
</dbReference>
<feature type="chain" id="PRO_5038435141" evidence="1">
    <location>
        <begin position="33"/>
        <end position="381"/>
    </location>
</feature>
<sequence>MSVSTRAAFRAATLSAVAAVAASLLSTPGAAAASPARTPDPVQRQLEAMVHDGDAPAALAHVVKAEGTARHYTSGIGNLATGAAVPRDGSVRIGSNTKAFTATVVLQLAGEGGIALDEPVDAYLPGLLRGDGIDGRSITVRQLLQHTSGLPEYLDQHAVLTDPRRYYEPRELLAHALDRPADFAPGARWAYSNTNYLVAGLLVQKVTGRPLGEEIQRRITDRVGLRHTYLPTPGDMTLRGRHPHGYHRSAADGAWRDYTRLDPSWGWAAGGMISTNSDLNRFYAALFSGRLLAPAQLAEMRRTVPVDAEGAAPGTRYGLGVQSIPLSCGGRYWGHGGSLPGFSTYGGVTADGRAVNVTLTALPDRRTASRAADTVDTALCH</sequence>
<dbReference type="InterPro" id="IPR012338">
    <property type="entry name" value="Beta-lactam/transpept-like"/>
</dbReference>
<dbReference type="KEGG" id="svu:B1H20_23870"/>
<dbReference type="PANTHER" id="PTHR46825:SF7">
    <property type="entry name" value="D-ALANYL-D-ALANINE CARBOXYPEPTIDASE"/>
    <property type="match status" value="1"/>
</dbReference>
<dbReference type="InterPro" id="IPR006311">
    <property type="entry name" value="TAT_signal"/>
</dbReference>
<dbReference type="EMBL" id="CP020570">
    <property type="protein sequence ID" value="ARF64076.1"/>
    <property type="molecule type" value="Genomic_DNA"/>
</dbReference>
<dbReference type="PANTHER" id="PTHR46825">
    <property type="entry name" value="D-ALANYL-D-ALANINE-CARBOXYPEPTIDASE/ENDOPEPTIDASE AMPH"/>
    <property type="match status" value="1"/>
</dbReference>
<reference evidence="3 4" key="1">
    <citation type="submission" date="2017-03" db="EMBL/GenBank/DDBJ databases">
        <title>Complete Genome Sequence of a natural compounds producer, Streptomyces violaceus S21.</title>
        <authorList>
            <person name="Zhong C."/>
            <person name="Zhao Z."/>
            <person name="Fu J."/>
            <person name="Zong G."/>
            <person name="Qin R."/>
            <person name="Cao G."/>
        </authorList>
    </citation>
    <scope>NUCLEOTIDE SEQUENCE [LARGE SCALE GENOMIC DNA]</scope>
    <source>
        <strain evidence="3 4">S21</strain>
    </source>
</reference>
<protein>
    <submittedName>
        <fullName evidence="3">Serine hydrolase</fullName>
    </submittedName>
</protein>
<evidence type="ECO:0000256" key="1">
    <source>
        <dbReference type="SAM" id="SignalP"/>
    </source>
</evidence>
<dbReference type="InterPro" id="IPR050491">
    <property type="entry name" value="AmpC-like"/>
</dbReference>
<dbReference type="AlphaFoldDB" id="A0A1V0UG59"/>
<organism evidence="3 4">
    <name type="scientific">Streptomyces violaceoruber</name>
    <dbReference type="NCBI Taxonomy" id="1935"/>
    <lineage>
        <taxon>Bacteria</taxon>
        <taxon>Bacillati</taxon>
        <taxon>Actinomycetota</taxon>
        <taxon>Actinomycetes</taxon>
        <taxon>Kitasatosporales</taxon>
        <taxon>Streptomycetaceae</taxon>
        <taxon>Streptomyces</taxon>
        <taxon>Streptomyces violaceoruber group</taxon>
    </lineage>
</organism>
<dbReference type="Proteomes" id="UP000192445">
    <property type="component" value="Chromosome"/>
</dbReference>
<dbReference type="RefSeq" id="WP_030112217.1">
    <property type="nucleotide sequence ID" value="NZ_CP020570.1"/>
</dbReference>